<dbReference type="HOGENOM" id="CLU_131496_9_2_1"/>
<dbReference type="Pfam" id="PF03992">
    <property type="entry name" value="ABM"/>
    <property type="match status" value="1"/>
</dbReference>
<organism evidence="2 3">
    <name type="scientific">Dothistroma septosporum (strain NZE10 / CBS 128990)</name>
    <name type="common">Red band needle blight fungus</name>
    <name type="synonym">Mycosphaerella pini</name>
    <dbReference type="NCBI Taxonomy" id="675120"/>
    <lineage>
        <taxon>Eukaryota</taxon>
        <taxon>Fungi</taxon>
        <taxon>Dikarya</taxon>
        <taxon>Ascomycota</taxon>
        <taxon>Pezizomycotina</taxon>
        <taxon>Dothideomycetes</taxon>
        <taxon>Dothideomycetidae</taxon>
        <taxon>Mycosphaerellales</taxon>
        <taxon>Mycosphaerellaceae</taxon>
        <taxon>Dothistroma</taxon>
    </lineage>
</organism>
<reference evidence="3" key="1">
    <citation type="journal article" date="2012" name="PLoS Genet.">
        <title>The genomes of the fungal plant pathogens Cladosporium fulvum and Dothistroma septosporum reveal adaptation to different hosts and lifestyles but also signatures of common ancestry.</title>
        <authorList>
            <person name="de Wit P.J.G.M."/>
            <person name="van der Burgt A."/>
            <person name="Oekmen B."/>
            <person name="Stergiopoulos I."/>
            <person name="Abd-Elsalam K.A."/>
            <person name="Aerts A.L."/>
            <person name="Bahkali A.H."/>
            <person name="Beenen H.G."/>
            <person name="Chettri P."/>
            <person name="Cox M.P."/>
            <person name="Datema E."/>
            <person name="de Vries R.P."/>
            <person name="Dhillon B."/>
            <person name="Ganley A.R."/>
            <person name="Griffiths S.A."/>
            <person name="Guo Y."/>
            <person name="Hamelin R.C."/>
            <person name="Henrissat B."/>
            <person name="Kabir M.S."/>
            <person name="Jashni M.K."/>
            <person name="Kema G."/>
            <person name="Klaubauf S."/>
            <person name="Lapidus A."/>
            <person name="Levasseur A."/>
            <person name="Lindquist E."/>
            <person name="Mehrabi R."/>
            <person name="Ohm R.A."/>
            <person name="Owen T.J."/>
            <person name="Salamov A."/>
            <person name="Schwelm A."/>
            <person name="Schijlen E."/>
            <person name="Sun H."/>
            <person name="van den Burg H.A."/>
            <person name="van Ham R.C.H.J."/>
            <person name="Zhang S."/>
            <person name="Goodwin S.B."/>
            <person name="Grigoriev I.V."/>
            <person name="Collemare J."/>
            <person name="Bradshaw R.E."/>
        </authorList>
    </citation>
    <scope>NUCLEOTIDE SEQUENCE [LARGE SCALE GENOMIC DNA]</scope>
    <source>
        <strain evidence="3">NZE10 / CBS 128990</strain>
    </source>
</reference>
<reference evidence="2 3" key="2">
    <citation type="journal article" date="2012" name="PLoS Pathog.">
        <title>Diverse lifestyles and strategies of plant pathogenesis encoded in the genomes of eighteen Dothideomycetes fungi.</title>
        <authorList>
            <person name="Ohm R.A."/>
            <person name="Feau N."/>
            <person name="Henrissat B."/>
            <person name="Schoch C.L."/>
            <person name="Horwitz B.A."/>
            <person name="Barry K.W."/>
            <person name="Condon B.J."/>
            <person name="Copeland A.C."/>
            <person name="Dhillon B."/>
            <person name="Glaser F."/>
            <person name="Hesse C.N."/>
            <person name="Kosti I."/>
            <person name="LaButti K."/>
            <person name="Lindquist E.A."/>
            <person name="Lucas S."/>
            <person name="Salamov A.A."/>
            <person name="Bradshaw R.E."/>
            <person name="Ciuffetti L."/>
            <person name="Hamelin R.C."/>
            <person name="Kema G.H.J."/>
            <person name="Lawrence C."/>
            <person name="Scott J.A."/>
            <person name="Spatafora J.W."/>
            <person name="Turgeon B.G."/>
            <person name="de Wit P.J.G.M."/>
            <person name="Zhong S."/>
            <person name="Goodwin S.B."/>
            <person name="Grigoriev I.V."/>
        </authorList>
    </citation>
    <scope>NUCLEOTIDE SEQUENCE [LARGE SCALE GENOMIC DNA]</scope>
    <source>
        <strain evidence="3">NZE10 / CBS 128990</strain>
    </source>
</reference>
<sequence>MSREIALVAIVHTSPEKADRFRELTIDAIKYIQANEPGTLEFSLYQEESGDNVTFLIHERYATQAALDLHSNSENYKKLFETMSKEALLKGESTKKQGSYLYAFRR</sequence>
<keyword evidence="3" id="KW-1185">Reference proteome</keyword>
<dbReference type="PANTHER" id="PTHR40624:SF1">
    <property type="entry name" value="BIOSYNTHESIS MONOOXYGENASE, PUTATIVE (AFU_ORTHOLOGUE AFUA_1G12025)-RELATED"/>
    <property type="match status" value="1"/>
</dbReference>
<evidence type="ECO:0000313" key="3">
    <source>
        <dbReference type="Proteomes" id="UP000016933"/>
    </source>
</evidence>
<dbReference type="OrthoDB" id="10011777at2759"/>
<dbReference type="AlphaFoldDB" id="M2YK39"/>
<dbReference type="PROSITE" id="PS51725">
    <property type="entry name" value="ABM"/>
    <property type="match status" value="1"/>
</dbReference>
<evidence type="ECO:0000313" key="2">
    <source>
        <dbReference type="EMBL" id="EME39316.1"/>
    </source>
</evidence>
<dbReference type="SUPFAM" id="SSF54909">
    <property type="entry name" value="Dimeric alpha+beta barrel"/>
    <property type="match status" value="1"/>
</dbReference>
<accession>M2YK39</accession>
<dbReference type="EMBL" id="KB446545">
    <property type="protein sequence ID" value="EME39316.1"/>
    <property type="molecule type" value="Genomic_DNA"/>
</dbReference>
<dbReference type="InterPro" id="IPR007138">
    <property type="entry name" value="ABM_dom"/>
</dbReference>
<dbReference type="PANTHER" id="PTHR40624">
    <property type="entry name" value="BIOSYNTHESIS MONOOXYGENASE, PUTATIVE (AFU_ORTHOLOGUE AFUA_1G12025)-RELATED"/>
    <property type="match status" value="1"/>
</dbReference>
<dbReference type="InterPro" id="IPR011008">
    <property type="entry name" value="Dimeric_a/b-barrel"/>
</dbReference>
<protein>
    <recommendedName>
        <fullName evidence="1">ABM domain-containing protein</fullName>
    </recommendedName>
</protein>
<feature type="domain" description="ABM" evidence="1">
    <location>
        <begin position="5"/>
        <end position="96"/>
    </location>
</feature>
<proteinExistence type="predicted"/>
<name>M2YK39_DOTSN</name>
<dbReference type="Gene3D" id="3.30.70.100">
    <property type="match status" value="1"/>
</dbReference>
<gene>
    <name evidence="2" type="ORF">DOTSEDRAFT_179800</name>
</gene>
<evidence type="ECO:0000259" key="1">
    <source>
        <dbReference type="PROSITE" id="PS51725"/>
    </source>
</evidence>
<dbReference type="Proteomes" id="UP000016933">
    <property type="component" value="Unassembled WGS sequence"/>
</dbReference>